<dbReference type="Pfam" id="PF00004">
    <property type="entry name" value="AAA"/>
    <property type="match status" value="1"/>
</dbReference>
<evidence type="ECO:0000256" key="2">
    <source>
        <dbReference type="ARBA" id="ARBA00003497"/>
    </source>
</evidence>
<feature type="compositionally biased region" description="Low complexity" evidence="15">
    <location>
        <begin position="1"/>
        <end position="10"/>
    </location>
</feature>
<keyword evidence="8" id="KW-0547">Nucleotide-binding</keyword>
<dbReference type="InterPro" id="IPR003960">
    <property type="entry name" value="ATPase_AAA_CS"/>
</dbReference>
<dbReference type="InterPro" id="IPR011546">
    <property type="entry name" value="Pept_M41_FtsH_extracell"/>
</dbReference>
<evidence type="ECO:0000256" key="14">
    <source>
        <dbReference type="ARBA" id="ARBA00023128"/>
    </source>
</evidence>
<keyword evidence="9" id="KW-0378">Hydrolase</keyword>
<comment type="function">
    <text evidence="2">Probable ATP-dependent zinc metallopeptidase.</text>
</comment>
<dbReference type="HAMAP" id="MF_01458">
    <property type="entry name" value="FtsH"/>
    <property type="match status" value="1"/>
</dbReference>
<evidence type="ECO:0000256" key="9">
    <source>
        <dbReference type="ARBA" id="ARBA00022801"/>
    </source>
</evidence>
<evidence type="ECO:0000256" key="11">
    <source>
        <dbReference type="ARBA" id="ARBA00022840"/>
    </source>
</evidence>
<keyword evidence="7" id="KW-0479">Metal-binding</keyword>
<reference evidence="17 18" key="2">
    <citation type="submission" date="2024-10" db="EMBL/GenBank/DDBJ databases">
        <authorList>
            <person name="Ryan C."/>
        </authorList>
    </citation>
    <scope>NUCLEOTIDE SEQUENCE [LARGE SCALE GENOMIC DNA]</scope>
</reference>
<evidence type="ECO:0000256" key="13">
    <source>
        <dbReference type="ARBA" id="ARBA00023049"/>
    </source>
</evidence>
<dbReference type="GO" id="GO:0005739">
    <property type="term" value="C:mitochondrion"/>
    <property type="evidence" value="ECO:0007669"/>
    <property type="project" value="UniProtKB-SubCell"/>
</dbReference>
<dbReference type="InterPro" id="IPR037219">
    <property type="entry name" value="Peptidase_M41-like"/>
</dbReference>
<comment type="subcellular location">
    <subcellularLocation>
        <location evidence="3">Mitochondrion</location>
    </subcellularLocation>
</comment>
<dbReference type="InterPro" id="IPR005936">
    <property type="entry name" value="FtsH"/>
</dbReference>
<dbReference type="Gene3D" id="3.40.50.300">
    <property type="entry name" value="P-loop containing nucleotide triphosphate hydrolases"/>
    <property type="match status" value="1"/>
</dbReference>
<keyword evidence="6" id="KW-0645">Protease</keyword>
<evidence type="ECO:0000256" key="6">
    <source>
        <dbReference type="ARBA" id="ARBA00022670"/>
    </source>
</evidence>
<dbReference type="Gene3D" id="1.20.58.760">
    <property type="entry name" value="Peptidase M41"/>
    <property type="match status" value="1"/>
</dbReference>
<dbReference type="Gene3D" id="1.10.8.60">
    <property type="match status" value="1"/>
</dbReference>
<accession>A0ABC9AB11</accession>
<dbReference type="Pfam" id="PF01434">
    <property type="entry name" value="Peptidase_M41"/>
    <property type="match status" value="1"/>
</dbReference>
<dbReference type="GO" id="GO:0046872">
    <property type="term" value="F:metal ion binding"/>
    <property type="evidence" value="ECO:0007669"/>
    <property type="project" value="UniProtKB-KW"/>
</dbReference>
<evidence type="ECO:0000256" key="8">
    <source>
        <dbReference type="ARBA" id="ARBA00022741"/>
    </source>
</evidence>
<dbReference type="InterPro" id="IPR041569">
    <property type="entry name" value="AAA_lid_3"/>
</dbReference>
<evidence type="ECO:0000256" key="4">
    <source>
        <dbReference type="ARBA" id="ARBA00010044"/>
    </source>
</evidence>
<gene>
    <name evidence="17" type="ORF">URODEC1_LOCUS51740</name>
</gene>
<dbReference type="Proteomes" id="UP001497457">
    <property type="component" value="Chromosome 20rd"/>
</dbReference>
<keyword evidence="11" id="KW-0067">ATP-binding</keyword>
<dbReference type="AlphaFoldDB" id="A0ABC9AB11"/>
<feature type="domain" description="AAA+ ATPase" evidence="16">
    <location>
        <begin position="273"/>
        <end position="413"/>
    </location>
</feature>
<feature type="region of interest" description="Disordered" evidence="15">
    <location>
        <begin position="110"/>
        <end position="130"/>
    </location>
</feature>
<dbReference type="InterPro" id="IPR027417">
    <property type="entry name" value="P-loop_NTPase"/>
</dbReference>
<keyword evidence="12" id="KW-0809">Transit peptide</keyword>
<evidence type="ECO:0000256" key="10">
    <source>
        <dbReference type="ARBA" id="ARBA00022833"/>
    </source>
</evidence>
<dbReference type="SUPFAM" id="SSF140990">
    <property type="entry name" value="FtsH protease domain-like"/>
    <property type="match status" value="1"/>
</dbReference>
<evidence type="ECO:0000256" key="3">
    <source>
        <dbReference type="ARBA" id="ARBA00004173"/>
    </source>
</evidence>
<keyword evidence="18" id="KW-1185">Reference proteome</keyword>
<dbReference type="PANTHER" id="PTHR43655">
    <property type="entry name" value="ATP-DEPENDENT PROTEASE"/>
    <property type="match status" value="1"/>
</dbReference>
<dbReference type="InterPro" id="IPR003959">
    <property type="entry name" value="ATPase_AAA_core"/>
</dbReference>
<dbReference type="Pfam" id="PF06480">
    <property type="entry name" value="FtsH_ext"/>
    <property type="match status" value="1"/>
</dbReference>
<evidence type="ECO:0000313" key="18">
    <source>
        <dbReference type="Proteomes" id="UP001497457"/>
    </source>
</evidence>
<name>A0ABC9AB11_9POAL</name>
<protein>
    <recommendedName>
        <fullName evidence="16">AAA+ ATPase domain-containing protein</fullName>
    </recommendedName>
</protein>
<evidence type="ECO:0000259" key="16">
    <source>
        <dbReference type="SMART" id="SM00382"/>
    </source>
</evidence>
<dbReference type="GO" id="GO:0008237">
    <property type="term" value="F:metallopeptidase activity"/>
    <property type="evidence" value="ECO:0007669"/>
    <property type="project" value="UniProtKB-KW"/>
</dbReference>
<dbReference type="Gene3D" id="3.40.1690.20">
    <property type="match status" value="1"/>
</dbReference>
<evidence type="ECO:0000256" key="12">
    <source>
        <dbReference type="ARBA" id="ARBA00022946"/>
    </source>
</evidence>
<dbReference type="PANTHER" id="PTHR43655:SF25">
    <property type="entry name" value="ATP-DEPENDENT ZINC METALLOPROTEASE FTSH 3, MITOCHONDRIAL"/>
    <property type="match status" value="1"/>
</dbReference>
<comment type="cofactor">
    <cofactor evidence="1">
        <name>Zn(2+)</name>
        <dbReference type="ChEBI" id="CHEBI:29105"/>
    </cofactor>
</comment>
<dbReference type="SMART" id="SM00382">
    <property type="entry name" value="AAA"/>
    <property type="match status" value="1"/>
</dbReference>
<comment type="similarity">
    <text evidence="5">In the N-terminal section; belongs to the AAA ATPase family.</text>
</comment>
<keyword evidence="10" id="KW-0862">Zinc</keyword>
<feature type="compositionally biased region" description="Basic residues" evidence="15">
    <location>
        <begin position="11"/>
        <end position="20"/>
    </location>
</feature>
<dbReference type="FunFam" id="3.40.1690.20:FF:000004">
    <property type="entry name" value="ATP-dependent zinc metalloprotease FTSH 10 mitochondrial"/>
    <property type="match status" value="1"/>
</dbReference>
<comment type="similarity">
    <text evidence="4">In the C-terminal section; belongs to the peptidase M41 family.</text>
</comment>
<proteinExistence type="inferred from homology"/>
<organism evidence="17 18">
    <name type="scientific">Urochloa decumbens</name>
    <dbReference type="NCBI Taxonomy" id="240449"/>
    <lineage>
        <taxon>Eukaryota</taxon>
        <taxon>Viridiplantae</taxon>
        <taxon>Streptophyta</taxon>
        <taxon>Embryophyta</taxon>
        <taxon>Tracheophyta</taxon>
        <taxon>Spermatophyta</taxon>
        <taxon>Magnoliopsida</taxon>
        <taxon>Liliopsida</taxon>
        <taxon>Poales</taxon>
        <taxon>Poaceae</taxon>
        <taxon>PACMAD clade</taxon>
        <taxon>Panicoideae</taxon>
        <taxon>Panicodae</taxon>
        <taxon>Paniceae</taxon>
        <taxon>Melinidinae</taxon>
        <taxon>Urochloa</taxon>
    </lineage>
</organism>
<evidence type="ECO:0000256" key="1">
    <source>
        <dbReference type="ARBA" id="ARBA00001947"/>
    </source>
</evidence>
<feature type="compositionally biased region" description="Polar residues" evidence="15">
    <location>
        <begin position="110"/>
        <end position="128"/>
    </location>
</feature>
<dbReference type="NCBIfam" id="TIGR01241">
    <property type="entry name" value="FtsH_fam"/>
    <property type="match status" value="1"/>
</dbReference>
<keyword evidence="14" id="KW-0496">Mitochondrion</keyword>
<dbReference type="FunFam" id="3.40.50.300:FF:000001">
    <property type="entry name" value="ATP-dependent zinc metalloprotease FtsH"/>
    <property type="match status" value="1"/>
</dbReference>
<evidence type="ECO:0000256" key="15">
    <source>
        <dbReference type="SAM" id="MobiDB-lite"/>
    </source>
</evidence>
<dbReference type="GO" id="GO:0005524">
    <property type="term" value="F:ATP binding"/>
    <property type="evidence" value="ECO:0007669"/>
    <property type="project" value="UniProtKB-KW"/>
</dbReference>
<sequence>MSPTRITRSTIQRRSRRSRKGTGVTSLTPKVSSEDYNSKFKWNFKEDVMKKFQELLAPLLFLGLMLATLPKGSSAQEISFQEFKNKLLEPGLVDHIVVSNKSVAKVYVRSSPSSNQGQDSDIHITTSHLPGRESPSKYKYYFNIGSVDSFEEKLEEAQEALGRDPRVYVPVTYTSEINWFQELMRYAPTALIVGLIYVAGKRMKSGISIGGPGGGGRSIFSIGKAQVTKMDKNSKNKVFFKDVAGCDEAKQEIMEFVHFLKNPKKYEELGAKIPKGALLVGPPGTGKTLLAKATAGESDVPFLSISGSDFMEMFVGVGPSRVRNLFQEARKCAPSIVFIDEIDAIGRARGRGGFSGGNDERESTLNQLLVEMDGFGTTSGVVVLAGTNRPDILDKALLRPGRFDRQIAIDKPDINGRDQIFRIYLKKLKLDKEPSFYSQRLAALTPGFAGADIANVCNEAALIAARSENAQITIQHFEAAIDRVIGGLEKKNKVISKLERRTVAYHESGHAVAGWFLEHAEPLLKVTIVPRGTAALGFAQYVPSENLLMTKEQLFDMTCMTLGGRAAEEVLIGKISTGAQNDLEKVTKMTYAQVAVYSFSEKVGLLSFPQREDGFEMTKPYSSQTASIIDTEVREWVAKAYEKTVDLIKTHKEQVAQIAELLLEKEVLHQDDLVRVLGERPFKSAEPTNYDRFKQGFQVEESDKSAEVSDASPSPLGNVVPT</sequence>
<evidence type="ECO:0000313" key="17">
    <source>
        <dbReference type="EMBL" id="CAL4973187.1"/>
    </source>
</evidence>
<dbReference type="InterPro" id="IPR050928">
    <property type="entry name" value="ATP-dep_Zn_Metalloprotease"/>
</dbReference>
<keyword evidence="13" id="KW-0482">Metalloprotease</keyword>
<dbReference type="FunFam" id="1.20.58.760:FF:000005">
    <property type="entry name" value="ATP-dependent zinc metalloprotease FTSH 10, mitochondrial"/>
    <property type="match status" value="1"/>
</dbReference>
<dbReference type="EMBL" id="OZ075130">
    <property type="protein sequence ID" value="CAL4973187.1"/>
    <property type="molecule type" value="Genomic_DNA"/>
</dbReference>
<dbReference type="PROSITE" id="PS00674">
    <property type="entry name" value="AAA"/>
    <property type="match status" value="1"/>
</dbReference>
<evidence type="ECO:0000256" key="5">
    <source>
        <dbReference type="ARBA" id="ARBA00010550"/>
    </source>
</evidence>
<dbReference type="SUPFAM" id="SSF52540">
    <property type="entry name" value="P-loop containing nucleoside triphosphate hydrolases"/>
    <property type="match status" value="1"/>
</dbReference>
<dbReference type="InterPro" id="IPR003593">
    <property type="entry name" value="AAA+_ATPase"/>
</dbReference>
<dbReference type="Pfam" id="PF17862">
    <property type="entry name" value="AAA_lid_3"/>
    <property type="match status" value="1"/>
</dbReference>
<dbReference type="CDD" id="cd19501">
    <property type="entry name" value="RecA-like_FtsH"/>
    <property type="match status" value="1"/>
</dbReference>
<feature type="region of interest" description="Disordered" evidence="15">
    <location>
        <begin position="1"/>
        <end position="30"/>
    </location>
</feature>
<dbReference type="GO" id="GO:0006508">
    <property type="term" value="P:proteolysis"/>
    <property type="evidence" value="ECO:0007669"/>
    <property type="project" value="UniProtKB-KW"/>
</dbReference>
<reference evidence="18" key="1">
    <citation type="submission" date="2024-06" db="EMBL/GenBank/DDBJ databases">
        <authorList>
            <person name="Ryan C."/>
        </authorList>
    </citation>
    <scope>NUCLEOTIDE SEQUENCE [LARGE SCALE GENOMIC DNA]</scope>
</reference>
<evidence type="ECO:0000256" key="7">
    <source>
        <dbReference type="ARBA" id="ARBA00022723"/>
    </source>
</evidence>
<dbReference type="FunFam" id="1.10.8.60:FF:000019">
    <property type="entry name" value="AFG3-like AAA ATPase 2"/>
    <property type="match status" value="1"/>
</dbReference>
<feature type="region of interest" description="Disordered" evidence="15">
    <location>
        <begin position="701"/>
        <end position="722"/>
    </location>
</feature>
<dbReference type="InterPro" id="IPR000642">
    <property type="entry name" value="Peptidase_M41"/>
</dbReference>